<evidence type="ECO:0000256" key="11">
    <source>
        <dbReference type="ARBA" id="ARBA00031409"/>
    </source>
</evidence>
<evidence type="ECO:0000256" key="5">
    <source>
        <dbReference type="ARBA" id="ARBA00016318"/>
    </source>
</evidence>
<organism evidence="15 16">
    <name type="scientific">Rhizobium terricola</name>
    <dbReference type="NCBI Taxonomy" id="2728849"/>
    <lineage>
        <taxon>Bacteria</taxon>
        <taxon>Pseudomonadati</taxon>
        <taxon>Pseudomonadota</taxon>
        <taxon>Alphaproteobacteria</taxon>
        <taxon>Hyphomicrobiales</taxon>
        <taxon>Rhizobiaceae</taxon>
        <taxon>Rhizobium/Agrobacterium group</taxon>
        <taxon>Rhizobium</taxon>
    </lineage>
</organism>
<dbReference type="EC" id="4.3.2.10" evidence="4"/>
<evidence type="ECO:0000256" key="3">
    <source>
        <dbReference type="ARBA" id="ARBA00011152"/>
    </source>
</evidence>
<dbReference type="InterPro" id="IPR013785">
    <property type="entry name" value="Aldolase_TIM"/>
</dbReference>
<reference evidence="15 16" key="1">
    <citation type="submission" date="2020-04" db="EMBL/GenBank/DDBJ databases">
        <title>Rhizobium sp. S-51 isolated from soil.</title>
        <authorList>
            <person name="Dahal R.H."/>
        </authorList>
    </citation>
    <scope>NUCLEOTIDE SEQUENCE [LARGE SCALE GENOMIC DNA]</scope>
    <source>
        <strain evidence="15 16">S-51</strain>
    </source>
</reference>
<evidence type="ECO:0000256" key="1">
    <source>
        <dbReference type="ARBA" id="ARBA00005091"/>
    </source>
</evidence>
<comment type="pathway">
    <text evidence="1">Amino-acid biosynthesis; L-histidine biosynthesis; L-histidine from 5-phospho-alpha-D-ribose 1-diphosphate: step 5/9.</text>
</comment>
<dbReference type="Proteomes" id="UP000541470">
    <property type="component" value="Unassembled WGS sequence"/>
</dbReference>
<dbReference type="EMBL" id="JABBGK010000003">
    <property type="protein sequence ID" value="NML75693.1"/>
    <property type="molecule type" value="Genomic_DNA"/>
</dbReference>
<keyword evidence="7 14" id="KW-0368">Histidine biosynthesis</keyword>
<comment type="function">
    <text evidence="9">IGPS catalyzes the conversion of PRFAR and glutamine to IGP, AICAR and glutamate. The HisF subunit catalyzes the cyclization activity that produces IGP and AICAR from PRFAR using the ammonia provided by the HisH subunit.</text>
</comment>
<comment type="catalytic activity">
    <reaction evidence="13">
        <text>5-[(5-phospho-1-deoxy-D-ribulos-1-ylimino)methylamino]-1-(5-phospho-beta-D-ribosyl)imidazole-4-carboxamide + L-glutamine = D-erythro-1-(imidazol-4-yl)glycerol 3-phosphate + 5-amino-1-(5-phospho-beta-D-ribosyl)imidazole-4-carboxamide + L-glutamate + H(+)</text>
        <dbReference type="Rhea" id="RHEA:24793"/>
        <dbReference type="ChEBI" id="CHEBI:15378"/>
        <dbReference type="ChEBI" id="CHEBI:29985"/>
        <dbReference type="ChEBI" id="CHEBI:58278"/>
        <dbReference type="ChEBI" id="CHEBI:58359"/>
        <dbReference type="ChEBI" id="CHEBI:58475"/>
        <dbReference type="ChEBI" id="CHEBI:58525"/>
        <dbReference type="EC" id="4.3.2.10"/>
    </reaction>
</comment>
<proteinExistence type="inferred from homology"/>
<gene>
    <name evidence="15" type="primary">hisF</name>
    <name evidence="15" type="ORF">HHL25_16305</name>
</gene>
<dbReference type="InterPro" id="IPR050064">
    <property type="entry name" value="IGPS_HisA/HisF"/>
</dbReference>
<dbReference type="PANTHER" id="PTHR21235:SF2">
    <property type="entry name" value="IMIDAZOLE GLYCEROL PHOSPHATE SYNTHASE HISHF"/>
    <property type="match status" value="1"/>
</dbReference>
<evidence type="ECO:0000256" key="9">
    <source>
        <dbReference type="ARBA" id="ARBA00025475"/>
    </source>
</evidence>
<keyword evidence="8 15" id="KW-0456">Lyase</keyword>
<dbReference type="AlphaFoldDB" id="A0A7Y0AY87"/>
<evidence type="ECO:0000256" key="13">
    <source>
        <dbReference type="ARBA" id="ARBA00047838"/>
    </source>
</evidence>
<keyword evidence="16" id="KW-1185">Reference proteome</keyword>
<sequence length="257" mass="28295">MLKKRIIPKFLIRDGRLVKGIEFFEQWREAGNPVSTAKVYDSYGVDEMIFLDIDATLQNRPPEGRIIEKVSEEVFMPLTVGGGITTLQQIEALLKAGADKVCINSSAIDRPGFVTQAASRFGDQCIVVAVDYRTGPEGSFVYRRCGTERTELDAVEWALRMEDAHAGEIMMTSIDRDGTMEGYDLEMIAALSDRLQKPLIASSGAGTLKHCMDALDAGASAITISSMFLFTDQSPIKVRSYLSTNGRNVRSQHGSRS</sequence>
<dbReference type="RefSeq" id="WP_169593506.1">
    <property type="nucleotide sequence ID" value="NZ_JABBGK010000003.1"/>
</dbReference>
<dbReference type="GO" id="GO:0000105">
    <property type="term" value="P:L-histidine biosynthetic process"/>
    <property type="evidence" value="ECO:0007669"/>
    <property type="project" value="UniProtKB-UniPathway"/>
</dbReference>
<dbReference type="Pfam" id="PF00977">
    <property type="entry name" value="His_biosynth"/>
    <property type="match status" value="1"/>
</dbReference>
<evidence type="ECO:0000256" key="2">
    <source>
        <dbReference type="ARBA" id="ARBA00009667"/>
    </source>
</evidence>
<dbReference type="GO" id="GO:0000107">
    <property type="term" value="F:imidazoleglycerol-phosphate synthase activity"/>
    <property type="evidence" value="ECO:0007669"/>
    <property type="project" value="InterPro"/>
</dbReference>
<dbReference type="PANTHER" id="PTHR21235">
    <property type="entry name" value="IMIDAZOLE GLYCEROL PHOSPHATE SYNTHASE SUBUNIT HISF/H IGP SYNTHASE SUBUNIT HISF/H"/>
    <property type="match status" value="1"/>
</dbReference>
<evidence type="ECO:0000313" key="16">
    <source>
        <dbReference type="Proteomes" id="UP000541470"/>
    </source>
</evidence>
<comment type="similarity">
    <text evidence="2 14">Belongs to the HisA/HisF family.</text>
</comment>
<evidence type="ECO:0000256" key="8">
    <source>
        <dbReference type="ARBA" id="ARBA00023239"/>
    </source>
</evidence>
<evidence type="ECO:0000256" key="14">
    <source>
        <dbReference type="RuleBase" id="RU003657"/>
    </source>
</evidence>
<evidence type="ECO:0000256" key="6">
    <source>
        <dbReference type="ARBA" id="ARBA00022605"/>
    </source>
</evidence>
<dbReference type="CDD" id="cd04731">
    <property type="entry name" value="HisF"/>
    <property type="match status" value="1"/>
</dbReference>
<accession>A0A7Y0AY87</accession>
<name>A0A7Y0AY87_9HYPH</name>
<dbReference type="InterPro" id="IPR004651">
    <property type="entry name" value="HisF"/>
</dbReference>
<evidence type="ECO:0000256" key="10">
    <source>
        <dbReference type="ARBA" id="ARBA00030264"/>
    </source>
</evidence>
<protein>
    <recommendedName>
        <fullName evidence="5">Imidazole glycerol phosphate synthase subunit HisF</fullName>
        <ecNumber evidence="4">4.3.2.10</ecNumber>
    </recommendedName>
    <alternativeName>
        <fullName evidence="10">IGP synthase cyclase subunit</fullName>
    </alternativeName>
    <alternativeName>
        <fullName evidence="11">IGP synthase subunit HisF</fullName>
    </alternativeName>
    <alternativeName>
        <fullName evidence="12">ImGP synthase subunit HisF</fullName>
    </alternativeName>
</protein>
<evidence type="ECO:0000256" key="12">
    <source>
        <dbReference type="ARBA" id="ARBA00032401"/>
    </source>
</evidence>
<evidence type="ECO:0000313" key="15">
    <source>
        <dbReference type="EMBL" id="NML75693.1"/>
    </source>
</evidence>
<dbReference type="Gene3D" id="3.20.20.70">
    <property type="entry name" value="Aldolase class I"/>
    <property type="match status" value="1"/>
</dbReference>
<keyword evidence="6 14" id="KW-0028">Amino-acid biosynthesis</keyword>
<dbReference type="InterPro" id="IPR011060">
    <property type="entry name" value="RibuloseP-bd_barrel"/>
</dbReference>
<comment type="subunit">
    <text evidence="3">Heterodimer of HisH and HisF.</text>
</comment>
<dbReference type="UniPathway" id="UPA00031">
    <property type="reaction ID" value="UER00010"/>
</dbReference>
<dbReference type="SUPFAM" id="SSF51366">
    <property type="entry name" value="Ribulose-phoshate binding barrel"/>
    <property type="match status" value="1"/>
</dbReference>
<evidence type="ECO:0000256" key="7">
    <source>
        <dbReference type="ARBA" id="ARBA00023102"/>
    </source>
</evidence>
<comment type="caution">
    <text evidence="15">The sequence shown here is derived from an EMBL/GenBank/DDBJ whole genome shotgun (WGS) entry which is preliminary data.</text>
</comment>
<evidence type="ECO:0000256" key="4">
    <source>
        <dbReference type="ARBA" id="ARBA00012809"/>
    </source>
</evidence>
<dbReference type="GO" id="GO:0016829">
    <property type="term" value="F:lyase activity"/>
    <property type="evidence" value="ECO:0007669"/>
    <property type="project" value="UniProtKB-KW"/>
</dbReference>
<dbReference type="InterPro" id="IPR006062">
    <property type="entry name" value="His_biosynth"/>
</dbReference>